<feature type="non-terminal residue" evidence="2">
    <location>
        <position position="1"/>
    </location>
</feature>
<dbReference type="CDD" id="cd11616">
    <property type="entry name" value="SAF_DH_OX_like"/>
    <property type="match status" value="1"/>
</dbReference>
<dbReference type="AlphaFoldDB" id="A0A382VBP0"/>
<reference evidence="2" key="1">
    <citation type="submission" date="2018-05" db="EMBL/GenBank/DDBJ databases">
        <authorList>
            <person name="Lanie J.A."/>
            <person name="Ng W.-L."/>
            <person name="Kazmierczak K.M."/>
            <person name="Andrzejewski T.M."/>
            <person name="Davidsen T.M."/>
            <person name="Wayne K.J."/>
            <person name="Tettelin H."/>
            <person name="Glass J.I."/>
            <person name="Rusch D."/>
            <person name="Podicherti R."/>
            <person name="Tsui H.-C.T."/>
            <person name="Winkler M.E."/>
        </authorList>
    </citation>
    <scope>NUCLEOTIDE SEQUENCE</scope>
</reference>
<organism evidence="2">
    <name type="scientific">marine metagenome</name>
    <dbReference type="NCBI Taxonomy" id="408172"/>
    <lineage>
        <taxon>unclassified sequences</taxon>
        <taxon>metagenomes</taxon>
        <taxon>ecological metagenomes</taxon>
    </lineage>
</organism>
<evidence type="ECO:0000259" key="1">
    <source>
        <dbReference type="SMART" id="SM00858"/>
    </source>
</evidence>
<name>A0A382VBP0_9ZZZZ</name>
<dbReference type="EMBL" id="UINC01150709">
    <property type="protein sequence ID" value="SVD43899.1"/>
    <property type="molecule type" value="Genomic_DNA"/>
</dbReference>
<dbReference type="InterPro" id="IPR013974">
    <property type="entry name" value="SAF"/>
</dbReference>
<dbReference type="PANTHER" id="PTHR37850:SF3">
    <property type="entry name" value="BLR7815 PROTEIN"/>
    <property type="match status" value="1"/>
</dbReference>
<proteinExistence type="predicted"/>
<dbReference type="PANTHER" id="PTHR37850">
    <property type="entry name" value="STRU PROTEIN"/>
    <property type="match status" value="1"/>
</dbReference>
<gene>
    <name evidence="2" type="ORF">METZ01_LOCUS396753</name>
</gene>
<dbReference type="SMART" id="SM00858">
    <property type="entry name" value="SAF"/>
    <property type="match status" value="1"/>
</dbReference>
<sequence length="91" mass="9750">DVVAVAKRDLKKGEILDGEGGHMVWGKQIPADRSLTLGGLPLGLASHAALKRDVPAGKFLTWDDAAIDTKDQAVIIRREMEATFGQANPTE</sequence>
<evidence type="ECO:0000313" key="2">
    <source>
        <dbReference type="EMBL" id="SVD43899.1"/>
    </source>
</evidence>
<protein>
    <recommendedName>
        <fullName evidence="1">SAF domain-containing protein</fullName>
    </recommendedName>
</protein>
<accession>A0A382VBP0</accession>
<dbReference type="Pfam" id="PF08666">
    <property type="entry name" value="SAF"/>
    <property type="match status" value="1"/>
</dbReference>
<feature type="domain" description="SAF" evidence="1">
    <location>
        <begin position="1"/>
        <end position="66"/>
    </location>
</feature>